<organism evidence="5 6">
    <name type="scientific">Reticulomyxa filosa</name>
    <dbReference type="NCBI Taxonomy" id="46433"/>
    <lineage>
        <taxon>Eukaryota</taxon>
        <taxon>Sar</taxon>
        <taxon>Rhizaria</taxon>
        <taxon>Retaria</taxon>
        <taxon>Foraminifera</taxon>
        <taxon>Monothalamids</taxon>
        <taxon>Reticulomyxidae</taxon>
        <taxon>Reticulomyxa</taxon>
    </lineage>
</organism>
<feature type="repeat" description="WD" evidence="3">
    <location>
        <begin position="698"/>
        <end position="746"/>
    </location>
</feature>
<dbReference type="InterPro" id="IPR011047">
    <property type="entry name" value="Quinoprotein_ADH-like_sf"/>
</dbReference>
<evidence type="ECO:0000256" key="2">
    <source>
        <dbReference type="ARBA" id="ARBA00022737"/>
    </source>
</evidence>
<keyword evidence="2" id="KW-0677">Repeat</keyword>
<evidence type="ECO:0000256" key="4">
    <source>
        <dbReference type="SAM" id="Coils"/>
    </source>
</evidence>
<dbReference type="Proteomes" id="UP000023152">
    <property type="component" value="Unassembled WGS sequence"/>
</dbReference>
<dbReference type="PROSITE" id="PS50082">
    <property type="entry name" value="WD_REPEATS_2"/>
    <property type="match status" value="6"/>
</dbReference>
<dbReference type="SUPFAM" id="SSF50998">
    <property type="entry name" value="Quinoprotein alcohol dehydrogenase-like"/>
    <property type="match status" value="1"/>
</dbReference>
<gene>
    <name evidence="5" type="ORF">RFI_06000</name>
</gene>
<dbReference type="InterPro" id="IPR015943">
    <property type="entry name" value="WD40/YVTN_repeat-like_dom_sf"/>
</dbReference>
<dbReference type="AlphaFoldDB" id="X6NZ06"/>
<dbReference type="EMBL" id="ASPP01005122">
    <property type="protein sequence ID" value="ETO31118.1"/>
    <property type="molecule type" value="Genomic_DNA"/>
</dbReference>
<evidence type="ECO:0000313" key="5">
    <source>
        <dbReference type="EMBL" id="ETO31118.1"/>
    </source>
</evidence>
<dbReference type="Gene3D" id="2.130.10.10">
    <property type="entry name" value="YVTN repeat-like/Quinoprotein amine dehydrogenase"/>
    <property type="match status" value="3"/>
</dbReference>
<protein>
    <submittedName>
        <fullName evidence="5">WD-40 repeat protein</fullName>
    </submittedName>
</protein>
<evidence type="ECO:0000313" key="6">
    <source>
        <dbReference type="Proteomes" id="UP000023152"/>
    </source>
</evidence>
<feature type="repeat" description="WD" evidence="3">
    <location>
        <begin position="460"/>
        <end position="503"/>
    </location>
</feature>
<dbReference type="PRINTS" id="PR00320">
    <property type="entry name" value="GPROTEINBRPT"/>
</dbReference>
<dbReference type="PANTHER" id="PTHR19848:SF8">
    <property type="entry name" value="F-BOX AND WD REPEAT DOMAIN CONTAINING 7"/>
    <property type="match status" value="1"/>
</dbReference>
<dbReference type="InterPro" id="IPR001680">
    <property type="entry name" value="WD40_rpt"/>
</dbReference>
<keyword evidence="1 3" id="KW-0853">WD repeat</keyword>
<proteinExistence type="predicted"/>
<dbReference type="InterPro" id="IPR020472">
    <property type="entry name" value="WD40_PAC1"/>
</dbReference>
<keyword evidence="6" id="KW-1185">Reference proteome</keyword>
<dbReference type="Pfam" id="PF00400">
    <property type="entry name" value="WD40"/>
    <property type="match status" value="6"/>
</dbReference>
<name>X6NZ06_RETFI</name>
<evidence type="ECO:0000256" key="3">
    <source>
        <dbReference type="PROSITE-ProRule" id="PRU00221"/>
    </source>
</evidence>
<dbReference type="InterPro" id="IPR013083">
    <property type="entry name" value="Znf_RING/FYVE/PHD"/>
</dbReference>
<feature type="coiled-coil region" evidence="4">
    <location>
        <begin position="394"/>
        <end position="421"/>
    </location>
</feature>
<evidence type="ECO:0000256" key="1">
    <source>
        <dbReference type="ARBA" id="ARBA00022574"/>
    </source>
</evidence>
<dbReference type="PANTHER" id="PTHR19848">
    <property type="entry name" value="WD40 REPEAT PROTEIN"/>
    <property type="match status" value="1"/>
</dbReference>
<reference evidence="5 6" key="1">
    <citation type="journal article" date="2013" name="Curr. Biol.">
        <title>The Genome of the Foraminiferan Reticulomyxa filosa.</title>
        <authorList>
            <person name="Glockner G."/>
            <person name="Hulsmann N."/>
            <person name="Schleicher M."/>
            <person name="Noegel A.A."/>
            <person name="Eichinger L."/>
            <person name="Gallinger C."/>
            <person name="Pawlowski J."/>
            <person name="Sierra R."/>
            <person name="Euteneuer U."/>
            <person name="Pillet L."/>
            <person name="Moustafa A."/>
            <person name="Platzer M."/>
            <person name="Groth M."/>
            <person name="Szafranski K."/>
            <person name="Schliwa M."/>
        </authorList>
    </citation>
    <scope>NUCLEOTIDE SEQUENCE [LARGE SCALE GENOMIC DNA]</scope>
</reference>
<dbReference type="SMART" id="SM00320">
    <property type="entry name" value="WD40"/>
    <property type="match status" value="6"/>
</dbReference>
<feature type="repeat" description="WD" evidence="3">
    <location>
        <begin position="654"/>
        <end position="697"/>
    </location>
</feature>
<feature type="coiled-coil region" evidence="4">
    <location>
        <begin position="195"/>
        <end position="305"/>
    </location>
</feature>
<accession>X6NZ06</accession>
<comment type="caution">
    <text evidence="5">The sequence shown here is derived from an EMBL/GenBank/DDBJ whole genome shotgun (WGS) entry which is preliminary data.</text>
</comment>
<dbReference type="PROSITE" id="PS50294">
    <property type="entry name" value="WD_REPEATS_REGION"/>
    <property type="match status" value="5"/>
</dbReference>
<keyword evidence="4" id="KW-0175">Coiled coil</keyword>
<dbReference type="Gene3D" id="3.30.40.10">
    <property type="entry name" value="Zinc/RING finger domain, C3HC4 (zinc finger)"/>
    <property type="match status" value="1"/>
</dbReference>
<dbReference type="InterPro" id="IPR019775">
    <property type="entry name" value="WD40_repeat_CS"/>
</dbReference>
<feature type="repeat" description="WD" evidence="3">
    <location>
        <begin position="627"/>
        <end position="653"/>
    </location>
</feature>
<feature type="repeat" description="WD" evidence="3">
    <location>
        <begin position="504"/>
        <end position="551"/>
    </location>
</feature>
<feature type="repeat" description="WD" evidence="3">
    <location>
        <begin position="552"/>
        <end position="595"/>
    </location>
</feature>
<dbReference type="CDD" id="cd00200">
    <property type="entry name" value="WD40"/>
    <property type="match status" value="1"/>
</dbReference>
<dbReference type="PROSITE" id="PS00678">
    <property type="entry name" value="WD_REPEATS_1"/>
    <property type="match status" value="6"/>
</dbReference>
<sequence>MYMGPFLNKNYLEKTLHQDKETLMLALNLERDGKKLKHEKEIFSSSGCYDKDWIFLTNRLQNLNPLICCLCNQVANNAVELQCNEHENADQVYLIGEECLQTYLKQNNGKCPIQQHDNCEFSKNRIARQQVSDLLVVCPRQYDLEQRKSKEGIRPGEKEGYEDETNWTSKSKCNHKGKIKEMKDHLDKSCQLISIEQIISLVKELQSQLQTEKLQTEKYTNIKKKKEELKEAHLKNKKEIENLKESDNKKSKQIQQLNVHISIFRIFFKQIDDLQCESVKKDAQIAELTKNIQQLKLEIDQNIIQFKKQFEQCQGECNICTNKLEGPVKRNSDAQHKQIEELNVNTCHFLKNLSDDIKHLKSERQLNEKKQNEVVSKINNDNIILKQQLVGFVFDNLLTEIEQLKNETKSSKDQINQINVNHNEDKTSEYNNPLLQVKSNQSSLSNFDLFRSSSKLVNTLTGHTNIIWSIDYSTFNDRQFICSGSNDNTVRVWDINTNKQIRSFNGHSDYVYCVKFSSYHYYNHCCNIICSSSSDKTIRFWDIKHNQQLNLFNGHTGAVCGIEFSPFNNGRYLCSGSGDWTVRLWDVETSKSVNIFNAHENWVRCVDFSPLQSNNNKSNSIGVIGGNGYTICSGSNDNTIRIWDVETAKSLIVFKGHKDCIWSVKYRSNELGNTILSGSEDASVRLWDIRSCQQIQVFNEHTSYVYAVEYSPFVIKNNDSSNVICSASRDNTIRFWDIRSNKNQLHVIKGNENEDGGICCLKFVPLKKKIKNIEQKSNDNYSAILEISQNHTTDNNKQWNIILSFDWTSKYLKNK</sequence>